<sequence length="503" mass="55910">MTVLQNQENTSRFTNVSVIAPESQGQQGQQQPQPQPQQPQQSQQPQQPQPQQQEQKQEQEPQKQSTGTLKSLNGFSSVQQPIFTADPPSTSSAELSDNPAWFNNPKKRAIPNSILKRSTGQSLSPVRSDAADASVTFSKPSGFNNVTFGSKKDPRIPKNAFQNDGSNNTNNNSHNHDLNAIVFDSNEAPPKASLADWQKEDGIFAIDSDNIEDPNLTANVTLDQKLTTPFSPFKQTEKSAKIFNLFDKTTKAPPNNEPLNNGLDHITVNTNTEVSPDVDNNAVIIFGYPESIANSIILHFANFGEIIDDFKILRDFRKPNLKNKPCNQTLTAQKCPIYTGDGWVKLTYDSQVPKTRALQENGIIMNGTLIGCVSYSPAALKQLASLNNSENITNNITGLKNNSNDFSNYIKTEGFFENAKTTAATPKARTTEFKVSKNSSSFKNSRKLEIKDGRSLFLRNRGKIHSGVLSSIESDLKKREQEGRHKKGWLNRLNDWLFGWNDL</sequence>
<accession>A0ABN8WIH0</accession>
<keyword evidence="2 8" id="KW-0813">Transport</keyword>
<evidence type="ECO:0000256" key="1">
    <source>
        <dbReference type="ARBA" id="ARBA00004567"/>
    </source>
</evidence>
<evidence type="ECO:0000256" key="4">
    <source>
        <dbReference type="ARBA" id="ARBA00022927"/>
    </source>
</evidence>
<feature type="compositionally biased region" description="Polar residues" evidence="9">
    <location>
        <begin position="65"/>
        <end position="95"/>
    </location>
</feature>
<evidence type="ECO:0000256" key="3">
    <source>
        <dbReference type="ARBA" id="ARBA00022816"/>
    </source>
</evidence>
<feature type="region of interest" description="Disordered" evidence="9">
    <location>
        <begin position="1"/>
        <end position="106"/>
    </location>
</feature>
<dbReference type="InterPro" id="IPR012677">
    <property type="entry name" value="Nucleotide-bd_a/b_plait_sf"/>
</dbReference>
<evidence type="ECO:0000256" key="6">
    <source>
        <dbReference type="ARBA" id="ARBA00023132"/>
    </source>
</evidence>
<evidence type="ECO:0000313" key="12">
    <source>
        <dbReference type="Proteomes" id="UP001162085"/>
    </source>
</evidence>
<dbReference type="CDD" id="cd12721">
    <property type="entry name" value="RRM_Nup53p_fungi"/>
    <property type="match status" value="1"/>
</dbReference>
<keyword evidence="6 8" id="KW-0906">Nuclear pore complex</keyword>
<proteinExistence type="predicted"/>
<keyword evidence="3 8" id="KW-0509">mRNA transport</keyword>
<evidence type="ECO:0000259" key="10">
    <source>
        <dbReference type="PROSITE" id="PS51472"/>
    </source>
</evidence>
<feature type="domain" description="RRM Nup35-type" evidence="10">
    <location>
        <begin position="277"/>
        <end position="382"/>
    </location>
</feature>
<reference evidence="11" key="1">
    <citation type="submission" date="2022-10" db="EMBL/GenBank/DDBJ databases">
        <authorList>
            <person name="Byrne P K."/>
        </authorList>
    </citation>
    <scope>NUCLEOTIDE SEQUENCE</scope>
    <source>
        <strain evidence="11">ZP964</strain>
    </source>
</reference>
<keyword evidence="12" id="KW-1185">Reference proteome</keyword>
<feature type="compositionally biased region" description="Polar residues" evidence="9">
    <location>
        <begin position="1"/>
        <end position="17"/>
    </location>
</feature>
<keyword evidence="4" id="KW-0653">Protein transport</keyword>
<dbReference type="PROSITE" id="PS51472">
    <property type="entry name" value="RRM_NUP35"/>
    <property type="match status" value="1"/>
</dbReference>
<evidence type="ECO:0000256" key="8">
    <source>
        <dbReference type="PROSITE-ProRule" id="PRU00804"/>
    </source>
</evidence>
<dbReference type="SUPFAM" id="SSF54928">
    <property type="entry name" value="RNA-binding domain, RBD"/>
    <property type="match status" value="1"/>
</dbReference>
<protein>
    <recommendedName>
        <fullName evidence="10">RRM Nup35-type domain-containing protein</fullName>
    </recommendedName>
</protein>
<evidence type="ECO:0000256" key="7">
    <source>
        <dbReference type="ARBA" id="ARBA00023242"/>
    </source>
</evidence>
<organism evidence="11 12">
    <name type="scientific">Saccharomyces uvarum</name>
    <name type="common">Yeast</name>
    <name type="synonym">Saccharomyces bayanus var. uvarum</name>
    <dbReference type="NCBI Taxonomy" id="230603"/>
    <lineage>
        <taxon>Eukaryota</taxon>
        <taxon>Fungi</taxon>
        <taxon>Dikarya</taxon>
        <taxon>Ascomycota</taxon>
        <taxon>Saccharomycotina</taxon>
        <taxon>Saccharomycetes</taxon>
        <taxon>Saccharomycetales</taxon>
        <taxon>Saccharomycetaceae</taxon>
        <taxon>Saccharomyces</taxon>
    </lineage>
</organism>
<dbReference type="PANTHER" id="PTHR21527:SF6">
    <property type="entry name" value="NUCLEOPORIN NUP35"/>
    <property type="match status" value="1"/>
</dbReference>
<evidence type="ECO:0000256" key="9">
    <source>
        <dbReference type="SAM" id="MobiDB-lite"/>
    </source>
</evidence>
<evidence type="ECO:0000256" key="5">
    <source>
        <dbReference type="ARBA" id="ARBA00023010"/>
    </source>
</evidence>
<dbReference type="EMBL" id="OX365940">
    <property type="protein sequence ID" value="CAI4049863.1"/>
    <property type="molecule type" value="Genomic_DNA"/>
</dbReference>
<name>A0ABN8WIH0_SACUV</name>
<evidence type="ECO:0000256" key="2">
    <source>
        <dbReference type="ARBA" id="ARBA00022448"/>
    </source>
</evidence>
<keyword evidence="7 8" id="KW-0539">Nucleus</keyword>
<keyword evidence="5" id="KW-0811">Translocation</keyword>
<dbReference type="InterPro" id="IPR007846">
    <property type="entry name" value="RRM_NUP35_dom"/>
</dbReference>
<evidence type="ECO:0000313" key="11">
    <source>
        <dbReference type="EMBL" id="CAI4049863.1"/>
    </source>
</evidence>
<dbReference type="Pfam" id="PF05172">
    <property type="entry name" value="RRM_Nup35"/>
    <property type="match status" value="1"/>
</dbReference>
<feature type="compositionally biased region" description="Low complexity" evidence="9">
    <location>
        <begin position="21"/>
        <end position="54"/>
    </location>
</feature>
<dbReference type="PANTHER" id="PTHR21527">
    <property type="entry name" value="NUCLEOPORIN NUP35"/>
    <property type="match status" value="1"/>
</dbReference>
<gene>
    <name evidence="11" type="primary">SUVZ13G2840</name>
    <name evidence="11" type="ORF">SUVZ_13G2840</name>
</gene>
<dbReference type="Gene3D" id="3.30.70.330">
    <property type="match status" value="1"/>
</dbReference>
<dbReference type="Proteomes" id="UP001162085">
    <property type="component" value="Chromosome 13"/>
</dbReference>
<comment type="subcellular location">
    <subcellularLocation>
        <location evidence="1">Nucleus</location>
        <location evidence="1">Nuclear pore complex</location>
    </subcellularLocation>
</comment>
<dbReference type="InterPro" id="IPR035979">
    <property type="entry name" value="RBD_domain_sf"/>
</dbReference>